<dbReference type="OrthoDB" id="9773571at2"/>
<feature type="domain" description="Helicase ATP-binding" evidence="2">
    <location>
        <begin position="38"/>
        <end position="185"/>
    </location>
</feature>
<dbReference type="InterPro" id="IPR027417">
    <property type="entry name" value="P-loop_NTPase"/>
</dbReference>
<dbReference type="Proteomes" id="UP000199394">
    <property type="component" value="Unassembled WGS sequence"/>
</dbReference>
<name>A0A1H3Y1B8_9FIRM</name>
<keyword evidence="3" id="KW-0067">ATP-binding</keyword>
<accession>A0A1H3Y1B8</accession>
<evidence type="ECO:0000313" key="4">
    <source>
        <dbReference type="Proteomes" id="UP000199394"/>
    </source>
</evidence>
<dbReference type="PANTHER" id="PTHR45766">
    <property type="entry name" value="DNA ANNEALING HELICASE AND ENDONUCLEASE ZRANB3 FAMILY MEMBER"/>
    <property type="match status" value="1"/>
</dbReference>
<keyword evidence="1" id="KW-0378">Hydrolase</keyword>
<evidence type="ECO:0000256" key="1">
    <source>
        <dbReference type="ARBA" id="ARBA00022801"/>
    </source>
</evidence>
<evidence type="ECO:0000313" key="3">
    <source>
        <dbReference type="EMBL" id="SEA05373.1"/>
    </source>
</evidence>
<reference evidence="3 4" key="1">
    <citation type="submission" date="2016-10" db="EMBL/GenBank/DDBJ databases">
        <authorList>
            <person name="de Groot N.N."/>
        </authorList>
    </citation>
    <scope>NUCLEOTIDE SEQUENCE [LARGE SCALE GENOMIC DNA]</scope>
    <source>
        <strain evidence="3 4">SR12</strain>
    </source>
</reference>
<gene>
    <name evidence="3" type="ORF">SAMN04515656_10321</name>
</gene>
<proteinExistence type="predicted"/>
<dbReference type="InterPro" id="IPR014001">
    <property type="entry name" value="Helicase_ATP-bd"/>
</dbReference>
<organism evidence="3 4">
    <name type="scientific">Eubacterium aggregans</name>
    <dbReference type="NCBI Taxonomy" id="81409"/>
    <lineage>
        <taxon>Bacteria</taxon>
        <taxon>Bacillati</taxon>
        <taxon>Bacillota</taxon>
        <taxon>Clostridia</taxon>
        <taxon>Eubacteriales</taxon>
        <taxon>Eubacteriaceae</taxon>
        <taxon>Eubacterium</taxon>
    </lineage>
</organism>
<dbReference type="SUPFAM" id="SSF52540">
    <property type="entry name" value="P-loop containing nucleoside triphosphate hydrolases"/>
    <property type="match status" value="2"/>
</dbReference>
<keyword evidence="3" id="KW-0547">Nucleotide-binding</keyword>
<dbReference type="Gene3D" id="3.40.50.300">
    <property type="entry name" value="P-loop containing nucleotide triphosphate hydrolases"/>
    <property type="match status" value="2"/>
</dbReference>
<dbReference type="GO" id="GO:0016787">
    <property type="term" value="F:hydrolase activity"/>
    <property type="evidence" value="ECO:0007669"/>
    <property type="project" value="UniProtKB-KW"/>
</dbReference>
<dbReference type="PROSITE" id="PS51192">
    <property type="entry name" value="HELICASE_ATP_BIND_1"/>
    <property type="match status" value="1"/>
</dbReference>
<dbReference type="InterPro" id="IPR001650">
    <property type="entry name" value="Helicase_C-like"/>
</dbReference>
<protein>
    <submittedName>
        <fullName evidence="3">Helicase conserved C-terminal domain-containing protein</fullName>
    </submittedName>
</protein>
<evidence type="ECO:0000259" key="2">
    <source>
        <dbReference type="PROSITE" id="PS51192"/>
    </source>
</evidence>
<keyword evidence="4" id="KW-1185">Reference proteome</keyword>
<dbReference type="GO" id="GO:0004386">
    <property type="term" value="F:helicase activity"/>
    <property type="evidence" value="ECO:0007669"/>
    <property type="project" value="UniProtKB-KW"/>
</dbReference>
<sequence>MKDYETFLNRKNEIMMSAGIEGDLTLNPKLYDFQRDIVRWALFKGRAAIFADCGLGKTIMQLEWAHQVHLYCGGDVLILAPLSVTEQTKREGQAFGIAVQVCESQADVVPGINITNYEKLAKFDATHFKGVVLDESSILKSFTGKVRTAIIDAFRGCRYRLACTATPAPNDYMELGNHAEFLDVMSRNEMLATFFVHDSGNTSKWRLKRHAEDIFWQWMAGWSVFMDNPKSLGYEVTGYDLPPLNIHEIIVDGDIAIDEALTLTERRKARKDTLDLRCQAAADLINASDDQWLVWCDLNAESQGLYDRIEDSFQVRGSDKAQYKMDIMSEFSDDLVKCLITKPSIAGFGMNWQQCHKMVFVGLSDSYEKYYQAMRRCWRFGQDQPVDVYIIISAREGAVKSNIERKETDAKKMQEATIEYTKEITKNNLKQTARMVTPYEPEVMMSLPDWEEFYESA</sequence>
<dbReference type="GO" id="GO:0006281">
    <property type="term" value="P:DNA repair"/>
    <property type="evidence" value="ECO:0007669"/>
    <property type="project" value="TreeGrafter"/>
</dbReference>
<keyword evidence="3" id="KW-0347">Helicase</keyword>
<dbReference type="GO" id="GO:0031297">
    <property type="term" value="P:replication fork processing"/>
    <property type="evidence" value="ECO:0007669"/>
    <property type="project" value="TreeGrafter"/>
</dbReference>
<dbReference type="SMART" id="SM00487">
    <property type="entry name" value="DEXDc"/>
    <property type="match status" value="1"/>
</dbReference>
<dbReference type="PANTHER" id="PTHR45766:SF6">
    <property type="entry name" value="SWI_SNF-RELATED MATRIX-ASSOCIATED ACTIN-DEPENDENT REGULATOR OF CHROMATIN SUBFAMILY A-LIKE PROTEIN 1"/>
    <property type="match status" value="1"/>
</dbReference>
<dbReference type="STRING" id="81409.SAMN04515656_10321"/>
<dbReference type="EMBL" id="FNRK01000003">
    <property type="protein sequence ID" value="SEA05373.1"/>
    <property type="molecule type" value="Genomic_DNA"/>
</dbReference>
<dbReference type="AlphaFoldDB" id="A0A1H3Y1B8"/>
<dbReference type="Pfam" id="PF00271">
    <property type="entry name" value="Helicase_C"/>
    <property type="match status" value="1"/>
</dbReference>
<dbReference type="RefSeq" id="WP_090304651.1">
    <property type="nucleotide sequence ID" value="NZ_FNRK01000003.1"/>
</dbReference>